<comment type="caution">
    <text evidence="3">The sequence shown here is derived from an EMBL/GenBank/DDBJ whole genome shotgun (WGS) entry which is preliminary data.</text>
</comment>
<evidence type="ECO:0000313" key="4">
    <source>
        <dbReference type="Proteomes" id="UP000319613"/>
    </source>
</evidence>
<dbReference type="InterPro" id="IPR011060">
    <property type="entry name" value="RibuloseP-bd_barrel"/>
</dbReference>
<dbReference type="InterPro" id="IPR013785">
    <property type="entry name" value="Aldolase_TIM"/>
</dbReference>
<dbReference type="AlphaFoldDB" id="A0A554JCZ7"/>
<dbReference type="Pfam" id="PF00834">
    <property type="entry name" value="Ribul_P_3_epim"/>
    <property type="match status" value="1"/>
</dbReference>
<evidence type="ECO:0000256" key="2">
    <source>
        <dbReference type="ARBA" id="ARBA00023235"/>
    </source>
</evidence>
<name>A0A554JCZ7_9BACT</name>
<keyword evidence="1" id="KW-0479">Metal-binding</keyword>
<dbReference type="GO" id="GO:0016857">
    <property type="term" value="F:racemase and epimerase activity, acting on carbohydrates and derivatives"/>
    <property type="evidence" value="ECO:0007669"/>
    <property type="project" value="InterPro"/>
</dbReference>
<dbReference type="InterPro" id="IPR000056">
    <property type="entry name" value="Ribul_P_3_epim-like"/>
</dbReference>
<dbReference type="GO" id="GO:0005975">
    <property type="term" value="P:carbohydrate metabolic process"/>
    <property type="evidence" value="ECO:0007669"/>
    <property type="project" value="InterPro"/>
</dbReference>
<dbReference type="GO" id="GO:0046872">
    <property type="term" value="F:metal ion binding"/>
    <property type="evidence" value="ECO:0007669"/>
    <property type="project" value="UniProtKB-KW"/>
</dbReference>
<dbReference type="EMBL" id="VMFF01000010">
    <property type="protein sequence ID" value="TSC66267.1"/>
    <property type="molecule type" value="Genomic_DNA"/>
</dbReference>
<gene>
    <name evidence="3" type="ORF">G01um101477_161</name>
</gene>
<dbReference type="Gene3D" id="3.20.20.70">
    <property type="entry name" value="Aldolase class I"/>
    <property type="match status" value="1"/>
</dbReference>
<evidence type="ECO:0000256" key="1">
    <source>
        <dbReference type="ARBA" id="ARBA00022723"/>
    </source>
</evidence>
<reference evidence="3 4" key="1">
    <citation type="submission" date="2017-07" db="EMBL/GenBank/DDBJ databases">
        <title>Mechanisms for carbon and nitrogen cycling indicate functional differentiation within the Candidate Phyla Radiation.</title>
        <authorList>
            <person name="Danczak R.E."/>
            <person name="Johnston M.D."/>
            <person name="Kenah C."/>
            <person name="Slattery M."/>
            <person name="Wrighton K.C."/>
            <person name="Wilkins M.J."/>
        </authorList>
    </citation>
    <scope>NUCLEOTIDE SEQUENCE [LARGE SCALE GENOMIC DNA]</scope>
    <source>
        <strain evidence="3">Gr01-1014_77</strain>
    </source>
</reference>
<protein>
    <submittedName>
        <fullName evidence="3">Ribulose-phosphate 3-epimerase</fullName>
    </submittedName>
</protein>
<sequence>MAIVVPAILEDDWDNFRNKQEAIIKIPGVKRIQVDFSDGQFTSHKDLQISELDILNPAFEWEAHLMVNDPRAYFFEAKLVGFTTVLFHFEAIKDKNEISKLAEELEILRNFPQPEQTF</sequence>
<proteinExistence type="predicted"/>
<keyword evidence="2" id="KW-0413">Isomerase</keyword>
<organism evidence="3 4">
    <name type="scientific">Candidatus Doudnabacteria bacterium Gr01-1014_77</name>
    <dbReference type="NCBI Taxonomy" id="2017133"/>
    <lineage>
        <taxon>Bacteria</taxon>
        <taxon>Candidatus Doudnaibacteriota</taxon>
    </lineage>
</organism>
<evidence type="ECO:0000313" key="3">
    <source>
        <dbReference type="EMBL" id="TSC66267.1"/>
    </source>
</evidence>
<dbReference type="SUPFAM" id="SSF51366">
    <property type="entry name" value="Ribulose-phoshate binding barrel"/>
    <property type="match status" value="1"/>
</dbReference>
<dbReference type="Proteomes" id="UP000319613">
    <property type="component" value="Unassembled WGS sequence"/>
</dbReference>
<accession>A0A554JCZ7</accession>